<dbReference type="Pfam" id="PF00730">
    <property type="entry name" value="HhH-GPD"/>
    <property type="match status" value="1"/>
</dbReference>
<feature type="region of interest" description="Disordered" evidence="9">
    <location>
        <begin position="28"/>
        <end position="49"/>
    </location>
</feature>
<dbReference type="PROSITE" id="PS01155">
    <property type="entry name" value="ENDONUCLEASE_III_2"/>
    <property type="match status" value="1"/>
</dbReference>
<dbReference type="GeneID" id="8295056"/>
<dbReference type="GO" id="GO:0000703">
    <property type="term" value="F:oxidized pyrimidine nucleobase lesion DNA N-glycosylase activity"/>
    <property type="evidence" value="ECO:0007669"/>
    <property type="project" value="UniProtKB-UniRule"/>
</dbReference>
<dbReference type="FunCoup" id="C5DG56">
    <property type="interactions" value="376"/>
</dbReference>
<dbReference type="PANTHER" id="PTHR43286">
    <property type="entry name" value="ENDONUCLEASE III-LIKE PROTEIN 1"/>
    <property type="match status" value="1"/>
</dbReference>
<dbReference type="InterPro" id="IPR011257">
    <property type="entry name" value="DNA_glycosylase"/>
</dbReference>
<dbReference type="KEGG" id="lth:KLTH0D02552g"/>
<evidence type="ECO:0000313" key="12">
    <source>
        <dbReference type="Proteomes" id="UP000002036"/>
    </source>
</evidence>
<dbReference type="OMA" id="RGKRCDL"/>
<comment type="subcellular location">
    <subcellularLocation>
        <location evidence="8">Nucleus</location>
    </subcellularLocation>
    <subcellularLocation>
        <location evidence="8">Mitochondrion</location>
    </subcellularLocation>
</comment>
<dbReference type="GO" id="GO:0006285">
    <property type="term" value="P:base-excision repair, AP site formation"/>
    <property type="evidence" value="ECO:0007669"/>
    <property type="project" value="UniProtKB-UniRule"/>
</dbReference>
<dbReference type="eggNOG" id="KOG1921">
    <property type="taxonomic scope" value="Eukaryota"/>
</dbReference>
<dbReference type="EMBL" id="CU928168">
    <property type="protein sequence ID" value="CAR22398.1"/>
    <property type="molecule type" value="Genomic_DNA"/>
</dbReference>
<keyword evidence="12" id="KW-1185">Reference proteome</keyword>
<keyword evidence="2 8" id="KW-0227">DNA damage</keyword>
<keyword evidence="4 8" id="KW-0234">DNA repair</keyword>
<dbReference type="SMART" id="SM00478">
    <property type="entry name" value="ENDO3c"/>
    <property type="match status" value="1"/>
</dbReference>
<sequence length="383" mass="44003">MVMRTRRAKRARVEVEYEGGEESKYFKKEKPAAEVVPERPKPGPPEDSKVDVEMVKKMGSDTYYDWVNARTKDEITYAPLKDEPHFPRNFVPIYSKIRLMRSKIETPVDHVGCAMIPMTVGHEFGIEQEQITPRTYRFQLLIALMLSSQTKDEVNAKAMFNLVEYCKEELGEPEGVTLDAMFKIDQETIAQLIYPVSFYTRKALYIKKTIELLRDNFDGDMPPDIAGLVSLPGVGPKMGYLALQKAWGKVDGIGVDVHVDRLCKMWKWVDPSKAKSPEHTRKLLEEWLPYEYWYEINPVLVGFGQVICLPRGKRCDLCMASDVCNAADQKLLQKVRNPKEERKSRGNVSEWVKYMEKSTHAKEVVKEEGDVKIALDQDEIKDA</sequence>
<dbReference type="Proteomes" id="UP000002036">
    <property type="component" value="Chromosome D"/>
</dbReference>
<name>C5DG56_LACTC</name>
<dbReference type="GO" id="GO:0006289">
    <property type="term" value="P:nucleotide-excision repair"/>
    <property type="evidence" value="ECO:0007669"/>
    <property type="project" value="TreeGrafter"/>
</dbReference>
<comment type="caution">
    <text evidence="8">Lacks conserved residue(s) required for the propagation of feature annotation.</text>
</comment>
<organism evidence="11 12">
    <name type="scientific">Lachancea thermotolerans (strain ATCC 56472 / CBS 6340 / NRRL Y-8284)</name>
    <name type="common">Yeast</name>
    <name type="synonym">Kluyveromyces thermotolerans</name>
    <dbReference type="NCBI Taxonomy" id="559295"/>
    <lineage>
        <taxon>Eukaryota</taxon>
        <taxon>Fungi</taxon>
        <taxon>Dikarya</taxon>
        <taxon>Ascomycota</taxon>
        <taxon>Saccharomycotina</taxon>
        <taxon>Saccharomycetes</taxon>
        <taxon>Saccharomycetales</taxon>
        <taxon>Saccharomycetaceae</taxon>
        <taxon>Lachancea</taxon>
    </lineage>
</organism>
<evidence type="ECO:0000256" key="7">
    <source>
        <dbReference type="ARBA" id="ARBA00044632"/>
    </source>
</evidence>
<dbReference type="SUPFAM" id="SSF48150">
    <property type="entry name" value="DNA-glycosylase"/>
    <property type="match status" value="1"/>
</dbReference>
<dbReference type="AlphaFoldDB" id="C5DG56"/>
<keyword evidence="8" id="KW-0496">Mitochondrion</keyword>
<comment type="function">
    <text evidence="8">Bifunctional DNA N-glycosylase with associated apurinic/apyrimidinic (AP) lyase function that catalyzes the first step in base excision repair (BER), the primary repair pathway for the repair of oxidative DNA damage. The DNA N-glycosylase activity releases the damaged DNA base from DNA by cleaving the N-glycosidic bond, leaving an AP site. The AP lyase activity cleaves the phosphodiester bond 3' to the AP site by a beta-elimination. Primarily recognizes and repairs oxidative base damage of pyrimidines.</text>
</comment>
<evidence type="ECO:0000259" key="10">
    <source>
        <dbReference type="SMART" id="SM00478"/>
    </source>
</evidence>
<protein>
    <recommendedName>
        <fullName evidence="8">Endonuclease III homolog</fullName>
        <ecNumber evidence="8">3.2.2.-</ecNumber>
        <ecNumber evidence="8">4.2.99.18</ecNumber>
    </recommendedName>
    <alternativeName>
        <fullName evidence="8">Bifunctional DNA N-glycosylase/DNA-(apurinic or apyrimidinic site) lyase</fullName>
        <shortName evidence="8">DNA glycosylase/AP lyase</shortName>
    </alternativeName>
</protein>
<evidence type="ECO:0000313" key="11">
    <source>
        <dbReference type="EMBL" id="CAR22398.1"/>
    </source>
</evidence>
<dbReference type="GO" id="GO:0003677">
    <property type="term" value="F:DNA binding"/>
    <property type="evidence" value="ECO:0007669"/>
    <property type="project" value="UniProtKB-UniRule"/>
</dbReference>
<evidence type="ECO:0000256" key="3">
    <source>
        <dbReference type="ARBA" id="ARBA00022801"/>
    </source>
</evidence>
<reference evidence="11 12" key="1">
    <citation type="journal article" date="2009" name="Genome Res.">
        <title>Comparative genomics of protoploid Saccharomycetaceae.</title>
        <authorList>
            <consortium name="The Genolevures Consortium"/>
            <person name="Souciet J.-L."/>
            <person name="Dujon B."/>
            <person name="Gaillardin C."/>
            <person name="Johnston M."/>
            <person name="Baret P.V."/>
            <person name="Cliften P."/>
            <person name="Sherman D.J."/>
            <person name="Weissenbach J."/>
            <person name="Westhof E."/>
            <person name="Wincker P."/>
            <person name="Jubin C."/>
            <person name="Poulain J."/>
            <person name="Barbe V."/>
            <person name="Segurens B."/>
            <person name="Artiguenave F."/>
            <person name="Anthouard V."/>
            <person name="Vacherie B."/>
            <person name="Val M.-E."/>
            <person name="Fulton R.S."/>
            <person name="Minx P."/>
            <person name="Wilson R."/>
            <person name="Durrens P."/>
            <person name="Jean G."/>
            <person name="Marck C."/>
            <person name="Martin T."/>
            <person name="Nikolski M."/>
            <person name="Rolland T."/>
            <person name="Seret M.-L."/>
            <person name="Casaregola S."/>
            <person name="Despons L."/>
            <person name="Fairhead C."/>
            <person name="Fischer G."/>
            <person name="Lafontaine I."/>
            <person name="Leh V."/>
            <person name="Lemaire M."/>
            <person name="de Montigny J."/>
            <person name="Neuveglise C."/>
            <person name="Thierry A."/>
            <person name="Blanc-Lenfle I."/>
            <person name="Bleykasten C."/>
            <person name="Diffels J."/>
            <person name="Fritsch E."/>
            <person name="Frangeul L."/>
            <person name="Goeffon A."/>
            <person name="Jauniaux N."/>
            <person name="Kachouri-Lafond R."/>
            <person name="Payen C."/>
            <person name="Potier S."/>
            <person name="Pribylova L."/>
            <person name="Ozanne C."/>
            <person name="Richard G.-F."/>
            <person name="Sacerdot C."/>
            <person name="Straub M.-L."/>
            <person name="Talla E."/>
        </authorList>
    </citation>
    <scope>NUCLEOTIDE SEQUENCE [LARGE SCALE GENOMIC DNA]</scope>
    <source>
        <strain evidence="12">ATCC 56472 / CBS 6340 / NRRL Y-8284</strain>
    </source>
</reference>
<keyword evidence="5 8" id="KW-0456">Lyase</keyword>
<dbReference type="InterPro" id="IPR030841">
    <property type="entry name" value="NTH1"/>
</dbReference>
<dbReference type="GO" id="GO:0140078">
    <property type="term" value="F:class I DNA-(apurinic or apyrimidinic site) endonuclease activity"/>
    <property type="evidence" value="ECO:0007669"/>
    <property type="project" value="UniProtKB-EC"/>
</dbReference>
<evidence type="ECO:0000256" key="9">
    <source>
        <dbReference type="SAM" id="MobiDB-lite"/>
    </source>
</evidence>
<keyword evidence="6 8" id="KW-0326">Glycosidase</keyword>
<keyword evidence="3 8" id="KW-0378">Hydrolase</keyword>
<comment type="catalytic activity">
    <reaction evidence="7 8">
        <text>2'-deoxyribonucleotide-(2'-deoxyribose 5'-phosphate)-2'-deoxyribonucleotide-DNA = a 3'-end 2'-deoxyribonucleotide-(2,3-dehydro-2,3-deoxyribose 5'-phosphate)-DNA + a 5'-end 5'-phospho-2'-deoxyribonucleoside-DNA + H(+)</text>
        <dbReference type="Rhea" id="RHEA:66592"/>
        <dbReference type="Rhea" id="RHEA-COMP:13180"/>
        <dbReference type="Rhea" id="RHEA-COMP:16897"/>
        <dbReference type="Rhea" id="RHEA-COMP:17067"/>
        <dbReference type="ChEBI" id="CHEBI:15378"/>
        <dbReference type="ChEBI" id="CHEBI:136412"/>
        <dbReference type="ChEBI" id="CHEBI:157695"/>
        <dbReference type="ChEBI" id="CHEBI:167181"/>
        <dbReference type="EC" id="4.2.99.18"/>
    </reaction>
</comment>
<dbReference type="HOGENOM" id="CLU_012862_4_3_1"/>
<evidence type="ECO:0000256" key="5">
    <source>
        <dbReference type="ARBA" id="ARBA00023239"/>
    </source>
</evidence>
<dbReference type="InterPro" id="IPR023170">
    <property type="entry name" value="HhH_base_excis_C"/>
</dbReference>
<dbReference type="OrthoDB" id="2099276at2759"/>
<dbReference type="InterPro" id="IPR004036">
    <property type="entry name" value="Endonuclease-III-like_CS2"/>
</dbReference>
<evidence type="ECO:0000256" key="1">
    <source>
        <dbReference type="ARBA" id="ARBA00008343"/>
    </source>
</evidence>
<feature type="active site" description="Nucleophile; for N-glycosylase activity" evidence="8">
    <location>
        <position position="245"/>
    </location>
</feature>
<dbReference type="HAMAP" id="MF_03183">
    <property type="entry name" value="Endonuclease_III_Nth"/>
    <property type="match status" value="1"/>
</dbReference>
<dbReference type="PANTHER" id="PTHR43286:SF1">
    <property type="entry name" value="ENDONUCLEASE III-LIKE PROTEIN 1"/>
    <property type="match status" value="1"/>
</dbReference>
<accession>C5DG56</accession>
<dbReference type="Gene3D" id="1.10.340.30">
    <property type="entry name" value="Hypothetical protein, domain 2"/>
    <property type="match status" value="1"/>
</dbReference>
<dbReference type="FunFam" id="1.10.340.30:FF:000001">
    <property type="entry name" value="Endonuclease III"/>
    <property type="match status" value="1"/>
</dbReference>
<evidence type="ECO:0000256" key="4">
    <source>
        <dbReference type="ARBA" id="ARBA00023204"/>
    </source>
</evidence>
<dbReference type="InParanoid" id="C5DG56"/>
<dbReference type="InterPro" id="IPR003265">
    <property type="entry name" value="HhH-GPD_domain"/>
</dbReference>
<proteinExistence type="inferred from homology"/>
<dbReference type="Gene3D" id="1.10.1670.10">
    <property type="entry name" value="Helix-hairpin-Helix base-excision DNA repair enzymes (C-terminal)"/>
    <property type="match status" value="1"/>
</dbReference>
<gene>
    <name evidence="8" type="primary">NTG1</name>
    <name evidence="11" type="ordered locus">KLTH0D02552g</name>
</gene>
<comment type="similarity">
    <text evidence="1 8">Belongs to the Nth/MutY family.</text>
</comment>
<evidence type="ECO:0000256" key="6">
    <source>
        <dbReference type="ARBA" id="ARBA00023295"/>
    </source>
</evidence>
<feature type="domain" description="HhH-GPD" evidence="10">
    <location>
        <begin position="146"/>
        <end position="306"/>
    </location>
</feature>
<dbReference type="STRING" id="559295.C5DG56"/>
<evidence type="ECO:0000256" key="2">
    <source>
        <dbReference type="ARBA" id="ARBA00022763"/>
    </source>
</evidence>
<keyword evidence="8" id="KW-0539">Nucleus</keyword>
<dbReference type="GO" id="GO:0005739">
    <property type="term" value="C:mitochondrion"/>
    <property type="evidence" value="ECO:0007669"/>
    <property type="project" value="UniProtKB-SubCell"/>
</dbReference>
<dbReference type="RefSeq" id="XP_002552836.1">
    <property type="nucleotide sequence ID" value="XM_002552790.1"/>
</dbReference>
<dbReference type="EC" id="4.2.99.18" evidence="8"/>
<dbReference type="EC" id="3.2.2.-" evidence="8"/>
<dbReference type="CDD" id="cd00056">
    <property type="entry name" value="ENDO3c"/>
    <property type="match status" value="1"/>
</dbReference>
<dbReference type="GO" id="GO:0005634">
    <property type="term" value="C:nucleus"/>
    <property type="evidence" value="ECO:0007669"/>
    <property type="project" value="UniProtKB-SubCell"/>
</dbReference>
<evidence type="ECO:0000256" key="8">
    <source>
        <dbReference type="HAMAP-Rule" id="MF_03183"/>
    </source>
</evidence>